<evidence type="ECO:0000313" key="4">
    <source>
        <dbReference type="Ensembl" id="ENSAPEP00000033932.1"/>
    </source>
</evidence>
<reference evidence="4" key="2">
    <citation type="submission" date="2025-08" db="UniProtKB">
        <authorList>
            <consortium name="Ensembl"/>
        </authorList>
    </citation>
    <scope>IDENTIFICATION</scope>
</reference>
<evidence type="ECO:0000313" key="5">
    <source>
        <dbReference type="Proteomes" id="UP000265080"/>
    </source>
</evidence>
<dbReference type="GeneTree" id="ENSGT00940000177361"/>
<evidence type="ECO:0000256" key="1">
    <source>
        <dbReference type="SAM" id="Coils"/>
    </source>
</evidence>
<dbReference type="Proteomes" id="UP000265080">
    <property type="component" value="Chromosome 5"/>
</dbReference>
<reference evidence="4 5" key="1">
    <citation type="submission" date="2018-03" db="EMBL/GenBank/DDBJ databases">
        <title>Finding Nemo's genes: A chromosome-scale reference assembly of the genome of the orange clownfish Amphiprion percula.</title>
        <authorList>
            <person name="Lehmann R."/>
        </authorList>
    </citation>
    <scope>NUCLEOTIDE SEQUENCE</scope>
</reference>
<feature type="domain" description="L1 transposable element RRM" evidence="3">
    <location>
        <begin position="139"/>
        <end position="226"/>
    </location>
</feature>
<name>A0A3P8UF46_AMPPE</name>
<dbReference type="Ensembl" id="ENSAPET00000034818.1">
    <property type="protein sequence ID" value="ENSAPEP00000033932.1"/>
    <property type="gene ID" value="ENSAPEG00000024108.1"/>
</dbReference>
<dbReference type="Gene3D" id="1.20.5.340">
    <property type="match status" value="1"/>
</dbReference>
<dbReference type="Gene3D" id="3.30.70.1820">
    <property type="entry name" value="L1 transposable element, RRM domain"/>
    <property type="match status" value="1"/>
</dbReference>
<organism evidence="4 5">
    <name type="scientific">Amphiprion percula</name>
    <name type="common">Orange clownfish</name>
    <name type="synonym">Lutjanus percula</name>
    <dbReference type="NCBI Taxonomy" id="161767"/>
    <lineage>
        <taxon>Eukaryota</taxon>
        <taxon>Metazoa</taxon>
        <taxon>Chordata</taxon>
        <taxon>Craniata</taxon>
        <taxon>Vertebrata</taxon>
        <taxon>Euteleostomi</taxon>
        <taxon>Actinopterygii</taxon>
        <taxon>Neopterygii</taxon>
        <taxon>Teleostei</taxon>
        <taxon>Neoteleostei</taxon>
        <taxon>Acanthomorphata</taxon>
        <taxon>Ovalentaria</taxon>
        <taxon>Pomacentridae</taxon>
        <taxon>Amphiprion</taxon>
    </lineage>
</organism>
<evidence type="ECO:0000256" key="2">
    <source>
        <dbReference type="SAM" id="MobiDB-lite"/>
    </source>
</evidence>
<feature type="coiled-coil region" evidence="1">
    <location>
        <begin position="49"/>
        <end position="122"/>
    </location>
</feature>
<keyword evidence="1" id="KW-0175">Coiled coil</keyword>
<feature type="region of interest" description="Disordered" evidence="2">
    <location>
        <begin position="1"/>
        <end position="24"/>
    </location>
</feature>
<dbReference type="PANTHER" id="PTHR11505">
    <property type="entry name" value="L1 TRANSPOSABLE ELEMENT-RELATED"/>
    <property type="match status" value="1"/>
</dbReference>
<sequence length="306" mass="34821">MSKTKNSRTRNTAGPKINDLLSSRSRASMLSNLEASAPDAESSGMAGSNAEILNEIRSMNQALQQKMQTVGDNVTMIKNNLDSLTSDVAKLGSRTSEAEARISQLEDENSRLANLMQNMDSKITLLEARLEYQENYSRRKNIRIKGVPKATENGQNVTECVKELLRSLFSGTPENVDNIAIERAHRIPTALRRDPQDRGNTGPRHILVRFLKFTDREKVRLRARELRSFQWNGAKVDFFPDFTKEVPNKRNKFTEVRRICMKRGLQYSVQYPAVFWVTVGEKRHRFEDAAAAKRCVDNHHPAEEAE</sequence>
<reference evidence="4" key="3">
    <citation type="submission" date="2025-09" db="UniProtKB">
        <authorList>
            <consortium name="Ensembl"/>
        </authorList>
    </citation>
    <scope>IDENTIFICATION</scope>
</reference>
<accession>A0A3P8UF46</accession>
<dbReference type="OMA" id="AGPKIND"/>
<protein>
    <recommendedName>
        <fullName evidence="3">L1 transposable element RRM domain-containing protein</fullName>
    </recommendedName>
</protein>
<dbReference type="InterPro" id="IPR004244">
    <property type="entry name" value="Transposase_22"/>
</dbReference>
<dbReference type="AlphaFoldDB" id="A0A3P8UF46"/>
<proteinExistence type="predicted"/>
<evidence type="ECO:0000259" key="3">
    <source>
        <dbReference type="Pfam" id="PF02994"/>
    </source>
</evidence>
<keyword evidence="5" id="KW-1185">Reference proteome</keyword>
<dbReference type="InterPro" id="IPR043636">
    <property type="entry name" value="L1_RRM_dom"/>
</dbReference>
<dbReference type="Pfam" id="PF02994">
    <property type="entry name" value="Transposase_22"/>
    <property type="match status" value="1"/>
</dbReference>